<dbReference type="AlphaFoldDB" id="G8IIK4"/>
<reference evidence="1" key="1">
    <citation type="submission" date="2011-12" db="EMBL/GenBank/DDBJ databases">
        <title>The second quorum sensing system in Pseudomonas sp. CMR12a regulates cyclic lipopeptide production in a glutamine dependent way and promotes plant growth.</title>
        <authorList>
            <person name="De Maeyer K."/>
            <person name="Kieu P."/>
            <person name="D'aes J."/>
            <person name="Mocali S."/>
            <person name="Ongena M."/>
            <person name="Hofte M."/>
        </authorList>
    </citation>
    <scope>NUCLEOTIDE SEQUENCE</scope>
    <source>
        <strain evidence="1">CMR12a</strain>
    </source>
</reference>
<dbReference type="CDD" id="cd01745">
    <property type="entry name" value="GATase1_2"/>
    <property type="match status" value="1"/>
</dbReference>
<keyword evidence="1" id="KW-0315">Glutamine amidotransferase</keyword>
<keyword evidence="1" id="KW-0808">Transferase</keyword>
<dbReference type="GO" id="GO:0033969">
    <property type="term" value="F:gamma-glutamyl-gamma-aminobutyrate hydrolase activity"/>
    <property type="evidence" value="ECO:0007669"/>
    <property type="project" value="TreeGrafter"/>
</dbReference>
<dbReference type="SUPFAM" id="SSF52317">
    <property type="entry name" value="Class I glutamine amidotransferase-like"/>
    <property type="match status" value="1"/>
</dbReference>
<dbReference type="PANTHER" id="PTHR43235:SF1">
    <property type="entry name" value="GLUTAMINE AMIDOTRANSFERASE PB2B2.05-RELATED"/>
    <property type="match status" value="1"/>
</dbReference>
<dbReference type="GO" id="GO:0006598">
    <property type="term" value="P:polyamine catabolic process"/>
    <property type="evidence" value="ECO:0007669"/>
    <property type="project" value="TreeGrafter"/>
</dbReference>
<dbReference type="GO" id="GO:0005829">
    <property type="term" value="C:cytosol"/>
    <property type="evidence" value="ECO:0007669"/>
    <property type="project" value="TreeGrafter"/>
</dbReference>
<dbReference type="PANTHER" id="PTHR43235">
    <property type="entry name" value="GLUTAMINE AMIDOTRANSFERASE PB2B2.05-RELATED"/>
    <property type="match status" value="1"/>
</dbReference>
<dbReference type="InterPro" id="IPR029062">
    <property type="entry name" value="Class_I_gatase-like"/>
</dbReference>
<dbReference type="GO" id="GO:0016740">
    <property type="term" value="F:transferase activity"/>
    <property type="evidence" value="ECO:0007669"/>
    <property type="project" value="UniProtKB-KW"/>
</dbReference>
<protein>
    <submittedName>
        <fullName evidence="1">Probable glutamine amidotransferase</fullName>
    </submittedName>
</protein>
<dbReference type="EMBL" id="JQ292990">
    <property type="protein sequence ID" value="AER36009.1"/>
    <property type="molecule type" value="Genomic_DNA"/>
</dbReference>
<dbReference type="PROSITE" id="PS51273">
    <property type="entry name" value="GATASE_TYPE_1"/>
    <property type="match status" value="1"/>
</dbReference>
<dbReference type="InterPro" id="IPR011697">
    <property type="entry name" value="Peptidase_C26"/>
</dbReference>
<dbReference type="Gene3D" id="3.40.50.880">
    <property type="match status" value="1"/>
</dbReference>
<sequence>MMQPVILISAARQRLAINHSAALAMNVVNCSFTELLISLGCVPLIVVPGTSIEALQHLFSIADGVLLGSGQDLCPSTYGEAPEVSYSAQVSGIGEPYKRPLMLRPDQDRDALELALYRQARSLRLPILGVCRGMQLINVAEGGTLYQEIPERGVDHCIDADGWINYHPVAVDPQSQLYRLVDKRSFNVSSVHHQAIKHLAPSLKASAMAADGLIEAVELDSHEHFVMGLQGHIEKTLNNHPENLQIWKKFASEAATRSRQHVN</sequence>
<organism evidence="1">
    <name type="scientific">Pseudomonas sessilinigenes</name>
    <dbReference type="NCBI Taxonomy" id="658629"/>
    <lineage>
        <taxon>Bacteria</taxon>
        <taxon>Pseudomonadati</taxon>
        <taxon>Pseudomonadota</taxon>
        <taxon>Gammaproteobacteria</taxon>
        <taxon>Pseudomonadales</taxon>
        <taxon>Pseudomonadaceae</taxon>
        <taxon>Pseudomonas</taxon>
    </lineage>
</organism>
<accession>G8IIK4</accession>
<dbReference type="InterPro" id="IPR044668">
    <property type="entry name" value="PuuD-like"/>
</dbReference>
<evidence type="ECO:0000313" key="1">
    <source>
        <dbReference type="EMBL" id="AER36009.1"/>
    </source>
</evidence>
<proteinExistence type="predicted"/>
<dbReference type="Pfam" id="PF07722">
    <property type="entry name" value="Peptidase_C26"/>
    <property type="match status" value="1"/>
</dbReference>
<name>G8IIK4_9PSED</name>